<dbReference type="EMBL" id="SAEB01000001">
    <property type="protein sequence ID" value="RVD89375.1"/>
    <property type="molecule type" value="Genomic_DNA"/>
</dbReference>
<dbReference type="STRING" id="97331.A0A437ADK6"/>
<dbReference type="VEuPathDB" id="FungiDB:DFL_000387"/>
<dbReference type="Proteomes" id="UP000283090">
    <property type="component" value="Unassembled WGS sequence"/>
</dbReference>
<reference evidence="2 3" key="1">
    <citation type="submission" date="2019-01" db="EMBL/GenBank/DDBJ databases">
        <title>Intercellular communication is required for trap formation in the nematode-trapping fungus Duddingtonia flagrans.</title>
        <authorList>
            <person name="Youssar L."/>
            <person name="Wernet V."/>
            <person name="Hensel N."/>
            <person name="Hildebrandt H.-G."/>
            <person name="Fischer R."/>
        </authorList>
    </citation>
    <scope>NUCLEOTIDE SEQUENCE [LARGE SCALE GENOMIC DNA]</scope>
    <source>
        <strain evidence="2 3">CBS H-5679</strain>
    </source>
</reference>
<sequence>MPEGSMRKAGEIKLLSRSRALEASSPISHDMVSERIYDRDLPTANTLKMFSVARDIKEGLEDDVTEILVSGVKAPADFTENVPLIEGIRIVSSYNWLAEHEADSEIPTIQVPGAPPILHLPPGRPPLQLKPDTGHYFIDQNASRMKGKSGLIPGLTACHACEKNFKITDYDVVTDRNNLIKLFELIELSAVGNKDPTKPATSTPWRAPSIEAAAARRARGGSRPVHPFFQQLGPGHGRGIKSMDRRAEATRIDVDMVSGYDNDTGKYIYDDSSAKKTLVLTRWEPQNDEIIVSSRDFRGFGHSFLTETRQFLSCEDGRVIQRGPKDVTGFHCLVEYKLFGMKLLVRYHADACDMTREEFVKWISQDALRDLEEPDTQSEYDSEDGSEDPDRTPYESPATDTFDLLDAFKTLSVKTEQTSNVPTKLLSSLKSTSADVNNPDTISLPQIPMDIIHTPNTIFPAHKILQVKTRGKHTGLNREKLYIQLFFSQTRNVFVAYHTRGLFSEAETSKEDITEGMAKWANDNKEILKKLISLFQVIKDKVGEIGGKGALEFVLKKKASDDPVALEIRGRSD</sequence>
<comment type="caution">
    <text evidence="2">The sequence shown here is derived from an EMBL/GenBank/DDBJ whole genome shotgun (WGS) entry which is preliminary data.</text>
</comment>
<evidence type="ECO:0000313" key="3">
    <source>
        <dbReference type="Proteomes" id="UP000283090"/>
    </source>
</evidence>
<feature type="compositionally biased region" description="Acidic residues" evidence="1">
    <location>
        <begin position="372"/>
        <end position="387"/>
    </location>
</feature>
<feature type="region of interest" description="Disordered" evidence="1">
    <location>
        <begin position="222"/>
        <end position="241"/>
    </location>
</feature>
<evidence type="ECO:0000313" key="2">
    <source>
        <dbReference type="EMBL" id="RVD89375.1"/>
    </source>
</evidence>
<proteinExistence type="predicted"/>
<gene>
    <name evidence="2" type="ORF">DFL_000387</name>
</gene>
<evidence type="ECO:0000256" key="1">
    <source>
        <dbReference type="SAM" id="MobiDB-lite"/>
    </source>
</evidence>
<dbReference type="PANTHER" id="PTHR35179:SF2">
    <property type="entry name" value="START DOMAIN-CONTAINING PROTEIN"/>
    <property type="match status" value="1"/>
</dbReference>
<dbReference type="AlphaFoldDB" id="A0A437ADK6"/>
<dbReference type="PANTHER" id="PTHR35179">
    <property type="entry name" value="PROTEIN CBG02620"/>
    <property type="match status" value="1"/>
</dbReference>
<feature type="region of interest" description="Disordered" evidence="1">
    <location>
        <begin position="372"/>
        <end position="396"/>
    </location>
</feature>
<protein>
    <submittedName>
        <fullName evidence="2">Uncharacterized protein</fullName>
    </submittedName>
</protein>
<dbReference type="OrthoDB" id="420564at2759"/>
<keyword evidence="3" id="KW-1185">Reference proteome</keyword>
<dbReference type="RefSeq" id="XP_067494919.1">
    <property type="nucleotide sequence ID" value="XM_067632867.1"/>
</dbReference>
<organism evidence="2 3">
    <name type="scientific">Arthrobotrys flagrans</name>
    <name type="common">Nematode-trapping fungus</name>
    <name type="synonym">Trichothecium flagrans</name>
    <dbReference type="NCBI Taxonomy" id="97331"/>
    <lineage>
        <taxon>Eukaryota</taxon>
        <taxon>Fungi</taxon>
        <taxon>Dikarya</taxon>
        <taxon>Ascomycota</taxon>
        <taxon>Pezizomycotina</taxon>
        <taxon>Orbiliomycetes</taxon>
        <taxon>Orbiliales</taxon>
        <taxon>Orbiliaceae</taxon>
        <taxon>Arthrobotrys</taxon>
    </lineage>
</organism>
<name>A0A437ADK6_ARTFL</name>
<dbReference type="GeneID" id="93582698"/>
<accession>A0A437ADK6</accession>